<keyword evidence="1" id="KW-0547">Nucleotide-binding</keyword>
<dbReference type="Proteomes" id="UP001174909">
    <property type="component" value="Unassembled WGS sequence"/>
</dbReference>
<dbReference type="AlphaFoldDB" id="A0AA35XIP1"/>
<comment type="function">
    <text evidence="1">Allows the formation of correctly charged Gln-tRNA(Gln) through the transamidation of misacylated Glu-tRNA(Gln) in the mitochondria. The reaction takes place in the presence of glutamine and ATP through an activated gamma-phospho-Glu-tRNA(Gln).</text>
</comment>
<comment type="similarity">
    <text evidence="1">Belongs to the GatC family.</text>
</comment>
<dbReference type="GO" id="GO:0005739">
    <property type="term" value="C:mitochondrion"/>
    <property type="evidence" value="ECO:0007669"/>
    <property type="project" value="UniProtKB-SubCell"/>
</dbReference>
<comment type="subcellular location">
    <subcellularLocation>
        <location evidence="1">Mitochondrion</location>
    </subcellularLocation>
</comment>
<protein>
    <recommendedName>
        <fullName evidence="1">Glutamyl-tRNA(Gln) amidotransferase subunit C, mitochondrial</fullName>
        <shortName evidence="1">Glu-AdT subunit C</shortName>
        <ecNumber evidence="1">6.3.5.-</ecNumber>
    </recommendedName>
</protein>
<dbReference type="Gene3D" id="1.10.20.60">
    <property type="entry name" value="Glu-tRNAGln amidotransferase C subunit, N-terminal domain"/>
    <property type="match status" value="1"/>
</dbReference>
<dbReference type="GO" id="GO:0070681">
    <property type="term" value="P:glutaminyl-tRNAGln biosynthesis via transamidation"/>
    <property type="evidence" value="ECO:0007669"/>
    <property type="project" value="UniProtKB-UniRule"/>
</dbReference>
<keyword evidence="1" id="KW-0648">Protein biosynthesis</keyword>
<dbReference type="Pfam" id="PF02686">
    <property type="entry name" value="GatC"/>
    <property type="match status" value="1"/>
</dbReference>
<dbReference type="InterPro" id="IPR036113">
    <property type="entry name" value="Asp/Glu-ADT_sf_sub_c"/>
</dbReference>
<gene>
    <name evidence="2" type="ORF">GBAR_LOCUS29416</name>
</gene>
<comment type="catalytic activity">
    <reaction evidence="1">
        <text>L-glutamyl-tRNA(Gln) + L-glutamine + ATP + H2O = L-glutaminyl-tRNA(Gln) + L-glutamate + ADP + phosphate + H(+)</text>
        <dbReference type="Rhea" id="RHEA:17521"/>
        <dbReference type="Rhea" id="RHEA-COMP:9681"/>
        <dbReference type="Rhea" id="RHEA-COMP:9684"/>
        <dbReference type="ChEBI" id="CHEBI:15377"/>
        <dbReference type="ChEBI" id="CHEBI:15378"/>
        <dbReference type="ChEBI" id="CHEBI:29985"/>
        <dbReference type="ChEBI" id="CHEBI:30616"/>
        <dbReference type="ChEBI" id="CHEBI:43474"/>
        <dbReference type="ChEBI" id="CHEBI:58359"/>
        <dbReference type="ChEBI" id="CHEBI:78520"/>
        <dbReference type="ChEBI" id="CHEBI:78521"/>
        <dbReference type="ChEBI" id="CHEBI:456216"/>
    </reaction>
</comment>
<dbReference type="GO" id="GO:0005524">
    <property type="term" value="F:ATP binding"/>
    <property type="evidence" value="ECO:0007669"/>
    <property type="project" value="UniProtKB-KW"/>
</dbReference>
<dbReference type="InterPro" id="IPR003837">
    <property type="entry name" value="GatC"/>
</dbReference>
<dbReference type="EMBL" id="CASHTH010004127">
    <property type="protein sequence ID" value="CAI8053846.1"/>
    <property type="molecule type" value="Genomic_DNA"/>
</dbReference>
<dbReference type="NCBIfam" id="TIGR00135">
    <property type="entry name" value="gatC"/>
    <property type="match status" value="1"/>
</dbReference>
<keyword evidence="1" id="KW-0496">Mitochondrion</keyword>
<keyword evidence="1" id="KW-0436">Ligase</keyword>
<dbReference type="GO" id="GO:0032543">
    <property type="term" value="P:mitochondrial translation"/>
    <property type="evidence" value="ECO:0007669"/>
    <property type="project" value="UniProtKB-UniRule"/>
</dbReference>
<dbReference type="SUPFAM" id="SSF141000">
    <property type="entry name" value="Glu-tRNAGln amidotransferase C subunit"/>
    <property type="match status" value="1"/>
</dbReference>
<evidence type="ECO:0000256" key="1">
    <source>
        <dbReference type="HAMAP-Rule" id="MF_03149"/>
    </source>
</evidence>
<keyword evidence="1" id="KW-0067">ATP-binding</keyword>
<accession>A0AA35XIP1</accession>
<proteinExistence type="inferred from homology"/>
<dbReference type="HAMAP" id="MF_00122">
    <property type="entry name" value="GatC"/>
    <property type="match status" value="1"/>
</dbReference>
<comment type="subunit">
    <text evidence="1">Subunit of the heterotrimeric GatCAB amidotransferase (AdT) complex, composed of A, B and C subunits.</text>
</comment>
<dbReference type="GO" id="GO:0050567">
    <property type="term" value="F:glutaminyl-tRNA synthase (glutamine-hydrolyzing) activity"/>
    <property type="evidence" value="ECO:0007669"/>
    <property type="project" value="UniProtKB-UniRule"/>
</dbReference>
<reference evidence="2" key="1">
    <citation type="submission" date="2023-03" db="EMBL/GenBank/DDBJ databases">
        <authorList>
            <person name="Steffen K."/>
            <person name="Cardenas P."/>
        </authorList>
    </citation>
    <scope>NUCLEOTIDE SEQUENCE</scope>
</reference>
<dbReference type="GO" id="GO:0030956">
    <property type="term" value="C:glutamyl-tRNA(Gln) amidotransferase complex"/>
    <property type="evidence" value="ECO:0007669"/>
    <property type="project" value="UniProtKB-UniRule"/>
</dbReference>
<organism evidence="2 3">
    <name type="scientific">Geodia barretti</name>
    <name type="common">Barrett's horny sponge</name>
    <dbReference type="NCBI Taxonomy" id="519541"/>
    <lineage>
        <taxon>Eukaryota</taxon>
        <taxon>Metazoa</taxon>
        <taxon>Porifera</taxon>
        <taxon>Demospongiae</taxon>
        <taxon>Heteroscleromorpha</taxon>
        <taxon>Tetractinellida</taxon>
        <taxon>Astrophorina</taxon>
        <taxon>Geodiidae</taxon>
        <taxon>Geodia</taxon>
    </lineage>
</organism>
<dbReference type="EC" id="6.3.5.-" evidence="1"/>
<evidence type="ECO:0000313" key="3">
    <source>
        <dbReference type="Proteomes" id="UP001174909"/>
    </source>
</evidence>
<name>A0AA35XIP1_GEOBA</name>
<comment type="caution">
    <text evidence="2">The sequence shown here is derived from an EMBL/GenBank/DDBJ whole genome shotgun (WGS) entry which is preliminary data.</text>
</comment>
<evidence type="ECO:0000313" key="2">
    <source>
        <dbReference type="EMBL" id="CAI8053846.1"/>
    </source>
</evidence>
<sequence length="77" mass="8558">MEDDEVEEMRGQLSDILEQFEALSSVDTGDLEPTGHSVDLLSVMREDAARPSFAREDALANAPNRQDDLIRVKAVLE</sequence>
<dbReference type="GO" id="GO:0006450">
    <property type="term" value="P:regulation of translational fidelity"/>
    <property type="evidence" value="ECO:0007669"/>
    <property type="project" value="InterPro"/>
</dbReference>
<keyword evidence="3" id="KW-1185">Reference proteome</keyword>